<evidence type="ECO:0000313" key="4">
    <source>
        <dbReference type="EMBL" id="VDD36556.1"/>
    </source>
</evidence>
<keyword evidence="3" id="KW-0341">Growth regulation</keyword>
<dbReference type="InterPro" id="IPR003676">
    <property type="entry name" value="SAUR_fam"/>
</dbReference>
<name>A0A3P6EGD3_BRAOL</name>
<evidence type="ECO:0000256" key="2">
    <source>
        <dbReference type="ARBA" id="ARBA00022473"/>
    </source>
</evidence>
<evidence type="ECO:0000256" key="3">
    <source>
        <dbReference type="ARBA" id="ARBA00022604"/>
    </source>
</evidence>
<dbReference type="GO" id="GO:0009733">
    <property type="term" value="P:response to auxin"/>
    <property type="evidence" value="ECO:0007669"/>
    <property type="project" value="InterPro"/>
</dbReference>
<dbReference type="PANTHER" id="PTHR31175:SF82">
    <property type="entry name" value="AUXIN-RESPONSIVE PROTEIN SAUR65"/>
    <property type="match status" value="1"/>
</dbReference>
<protein>
    <submittedName>
        <fullName evidence="4">Uncharacterized protein</fullName>
    </submittedName>
</protein>
<organism evidence="4">
    <name type="scientific">Brassica oleracea</name>
    <name type="common">Wild cabbage</name>
    <dbReference type="NCBI Taxonomy" id="3712"/>
    <lineage>
        <taxon>Eukaryota</taxon>
        <taxon>Viridiplantae</taxon>
        <taxon>Streptophyta</taxon>
        <taxon>Embryophyta</taxon>
        <taxon>Tracheophyta</taxon>
        <taxon>Spermatophyta</taxon>
        <taxon>Magnoliopsida</taxon>
        <taxon>eudicotyledons</taxon>
        <taxon>Gunneridae</taxon>
        <taxon>Pentapetalae</taxon>
        <taxon>rosids</taxon>
        <taxon>malvids</taxon>
        <taxon>Brassicales</taxon>
        <taxon>Brassicaceae</taxon>
        <taxon>Brassiceae</taxon>
        <taxon>Brassica</taxon>
    </lineage>
</organism>
<gene>
    <name evidence="4" type="ORF">BOLC7T42116H</name>
</gene>
<dbReference type="EMBL" id="LR031876">
    <property type="protein sequence ID" value="VDD36556.1"/>
    <property type="molecule type" value="Genomic_DNA"/>
</dbReference>
<evidence type="ECO:0000256" key="1">
    <source>
        <dbReference type="ARBA" id="ARBA00006974"/>
    </source>
</evidence>
<proteinExistence type="inferred from homology"/>
<dbReference type="AlphaFoldDB" id="A0A3P6EGD3"/>
<keyword evidence="2" id="KW-0217">Developmental protein</keyword>
<sequence>MMNTKKLIKMAKKWQQRAALQRRRISFPRSSASTSSSTAIEKGCFVVYTTRFT</sequence>
<accession>A0A3P6EGD3</accession>
<comment type="similarity">
    <text evidence="1">Belongs to the ARG7 family.</text>
</comment>
<dbReference type="PANTHER" id="PTHR31175">
    <property type="entry name" value="AUXIN-RESPONSIVE FAMILY PROTEIN"/>
    <property type="match status" value="1"/>
</dbReference>
<dbReference type="Pfam" id="PF02519">
    <property type="entry name" value="Auxin_inducible"/>
    <property type="match status" value="1"/>
</dbReference>
<reference evidence="4" key="1">
    <citation type="submission" date="2018-11" db="EMBL/GenBank/DDBJ databases">
        <authorList>
            <consortium name="Genoscope - CEA"/>
            <person name="William W."/>
        </authorList>
    </citation>
    <scope>NUCLEOTIDE SEQUENCE</scope>
</reference>